<feature type="region of interest" description="Disordered" evidence="1">
    <location>
        <begin position="330"/>
        <end position="401"/>
    </location>
</feature>
<sequence length="698" mass="76880">MSDGEEEKSKDRARWRGELSELVNCFQGSADTRGKSFVRYPVEEKIEKAKVVEDKRTQPAIVVLVKGALKLDERLNFKRTDVENASEKLFDTNREKWPLKPEAKDKCTNDMDHRIRSIFFVVSKAMNNDKHPKWLKKVVGDSLDDGADDDHQSVSGASGTRSATSIQRAHGWHNELFRGMRHKASDASSMDPELAVPTSRPPGGADPTDDYEATWQDGTRHKISGITNQMVAERLDSRKSARSGAVVLWRGTHVERNHDLVLQQKIDRKLLLALLEQKKKQILQVAVDNVGPAPPLNSDGKPQAITGMNDPTLKKAIEFMAPFCEKHAKGSITPKELDAEKKSSSRRHPSPMHISDHSGSHLEAPTEKPFNDAGDAEQRRSVAATLPDPNAETAPATEEEGEVMLNLFKGKLESMIGAIEHSDSGRLARALGIEIGELNEKNLKDHEHAINTLSNTLGQQGDAAFRASTTVPRRGQQRLQMIDEALANGKVEPRSSLGNYFRAELNKNPQEAKKHAPLKQPEADEHRKEWAERETGKLLGKYSHTRTWARVDTTQGDYLNLGQLVIDQGGWDDPEAIVGVLKLVNQCVSMGDPRVATHPQTQRVVYLRLKFKCVETFTKAWTSFQEEVNPLAATSGEGAGKKAASGAAAAAGAPNKGNSDGKQEKQPDKGGSAGIATPMEKKRKGGKTSTKKLPKDPK</sequence>
<organism evidence="2 3">
    <name type="scientific">Prorocentrum cordatum</name>
    <dbReference type="NCBI Taxonomy" id="2364126"/>
    <lineage>
        <taxon>Eukaryota</taxon>
        <taxon>Sar</taxon>
        <taxon>Alveolata</taxon>
        <taxon>Dinophyceae</taxon>
        <taxon>Prorocentrales</taxon>
        <taxon>Prorocentraceae</taxon>
        <taxon>Prorocentrum</taxon>
    </lineage>
</organism>
<reference evidence="2" key="1">
    <citation type="submission" date="2023-10" db="EMBL/GenBank/DDBJ databases">
        <authorList>
            <person name="Chen Y."/>
            <person name="Shah S."/>
            <person name="Dougan E. K."/>
            <person name="Thang M."/>
            <person name="Chan C."/>
        </authorList>
    </citation>
    <scope>NUCLEOTIDE SEQUENCE [LARGE SCALE GENOMIC DNA]</scope>
</reference>
<evidence type="ECO:0000313" key="2">
    <source>
        <dbReference type="EMBL" id="CAK0879795.1"/>
    </source>
</evidence>
<evidence type="ECO:0000313" key="3">
    <source>
        <dbReference type="Proteomes" id="UP001189429"/>
    </source>
</evidence>
<feature type="region of interest" description="Disordered" evidence="1">
    <location>
        <begin position="145"/>
        <end position="166"/>
    </location>
</feature>
<gene>
    <name evidence="2" type="ORF">PCOR1329_LOCUS63119</name>
</gene>
<feature type="region of interest" description="Disordered" evidence="1">
    <location>
        <begin position="635"/>
        <end position="698"/>
    </location>
</feature>
<feature type="compositionally biased region" description="Low complexity" evidence="1">
    <location>
        <begin position="635"/>
        <end position="653"/>
    </location>
</feature>
<comment type="caution">
    <text evidence="2">The sequence shown here is derived from an EMBL/GenBank/DDBJ whole genome shotgun (WGS) entry which is preliminary data.</text>
</comment>
<feature type="compositionally biased region" description="Basic and acidic residues" evidence="1">
    <location>
        <begin position="354"/>
        <end position="380"/>
    </location>
</feature>
<name>A0ABN9W1A5_9DINO</name>
<feature type="region of interest" description="Disordered" evidence="1">
    <location>
        <begin position="509"/>
        <end position="528"/>
    </location>
</feature>
<evidence type="ECO:0000256" key="1">
    <source>
        <dbReference type="SAM" id="MobiDB-lite"/>
    </source>
</evidence>
<feature type="non-terminal residue" evidence="2">
    <location>
        <position position="698"/>
    </location>
</feature>
<feature type="compositionally biased region" description="Polar residues" evidence="1">
    <location>
        <begin position="153"/>
        <end position="166"/>
    </location>
</feature>
<dbReference type="Proteomes" id="UP001189429">
    <property type="component" value="Unassembled WGS sequence"/>
</dbReference>
<accession>A0ABN9W1A5</accession>
<feature type="compositionally biased region" description="Basic residues" evidence="1">
    <location>
        <begin position="681"/>
        <end position="692"/>
    </location>
</feature>
<dbReference type="EMBL" id="CAUYUJ010018003">
    <property type="protein sequence ID" value="CAK0879795.1"/>
    <property type="molecule type" value="Genomic_DNA"/>
</dbReference>
<keyword evidence="3" id="KW-1185">Reference proteome</keyword>
<proteinExistence type="predicted"/>
<feature type="compositionally biased region" description="Basic and acidic residues" evidence="1">
    <location>
        <begin position="659"/>
        <end position="668"/>
    </location>
</feature>
<protein>
    <submittedName>
        <fullName evidence="2">Uncharacterized protein</fullName>
    </submittedName>
</protein>
<feature type="region of interest" description="Disordered" evidence="1">
    <location>
        <begin position="182"/>
        <end position="208"/>
    </location>
</feature>